<dbReference type="EnsemblMetazoa" id="XM_019908509.1">
    <property type="protein sequence ID" value="XP_019764068.1"/>
    <property type="gene ID" value="LOC109540229"/>
</dbReference>
<protein>
    <recommendedName>
        <fullName evidence="5">VM domain-containing protein</fullName>
    </recommendedName>
</protein>
<evidence type="ECO:0000313" key="3">
    <source>
        <dbReference type="EnsemblMetazoa" id="XP_019764068.1"/>
    </source>
</evidence>
<dbReference type="EnsemblMetazoa" id="XM_019908508.1">
    <property type="protein sequence ID" value="XP_019764067.1"/>
    <property type="gene ID" value="LOC109540229"/>
</dbReference>
<feature type="compositionally biased region" description="Polar residues" evidence="1">
    <location>
        <begin position="187"/>
        <end position="198"/>
    </location>
</feature>
<keyword evidence="2" id="KW-0732">Signal</keyword>
<feature type="region of interest" description="Disordered" evidence="1">
    <location>
        <begin position="162"/>
        <end position="200"/>
    </location>
</feature>
<dbReference type="GeneID" id="109540229"/>
<organism evidence="3 4">
    <name type="scientific">Dendroctonus ponderosae</name>
    <name type="common">Mountain pine beetle</name>
    <dbReference type="NCBI Taxonomy" id="77166"/>
    <lineage>
        <taxon>Eukaryota</taxon>
        <taxon>Metazoa</taxon>
        <taxon>Ecdysozoa</taxon>
        <taxon>Arthropoda</taxon>
        <taxon>Hexapoda</taxon>
        <taxon>Insecta</taxon>
        <taxon>Pterygota</taxon>
        <taxon>Neoptera</taxon>
        <taxon>Endopterygota</taxon>
        <taxon>Coleoptera</taxon>
        <taxon>Polyphaga</taxon>
        <taxon>Cucujiformia</taxon>
        <taxon>Curculionidae</taxon>
        <taxon>Scolytinae</taxon>
        <taxon>Dendroctonus</taxon>
    </lineage>
</organism>
<dbReference type="EnsemblMetazoa" id="XM_019908511.1">
    <property type="protein sequence ID" value="XP_019764070.1"/>
    <property type="gene ID" value="LOC109540229"/>
</dbReference>
<dbReference type="Proteomes" id="UP000019118">
    <property type="component" value="Unassembled WGS sequence"/>
</dbReference>
<accession>A0AAR5PSS5</accession>
<evidence type="ECO:0000256" key="1">
    <source>
        <dbReference type="SAM" id="MobiDB-lite"/>
    </source>
</evidence>
<reference evidence="3" key="2">
    <citation type="submission" date="2024-08" db="UniProtKB">
        <authorList>
            <consortium name="EnsemblMetazoa"/>
        </authorList>
    </citation>
    <scope>IDENTIFICATION</scope>
</reference>
<proteinExistence type="predicted"/>
<reference evidence="4" key="1">
    <citation type="journal article" date="2013" name="Genome Biol.">
        <title>Draft genome of the mountain pine beetle, Dendroctonus ponderosae Hopkins, a major forest pest.</title>
        <authorList>
            <person name="Keeling C.I."/>
            <person name="Yuen M.M."/>
            <person name="Liao N.Y."/>
            <person name="Docking T.R."/>
            <person name="Chan S.K."/>
            <person name="Taylor G.A."/>
            <person name="Palmquist D.L."/>
            <person name="Jackman S.D."/>
            <person name="Nguyen A."/>
            <person name="Li M."/>
            <person name="Henderson H."/>
            <person name="Janes J.K."/>
            <person name="Zhao Y."/>
            <person name="Pandoh P."/>
            <person name="Moore R."/>
            <person name="Sperling F.A."/>
            <person name="Huber D.P."/>
            <person name="Birol I."/>
            <person name="Jones S.J."/>
            <person name="Bohlmann J."/>
        </authorList>
    </citation>
    <scope>NUCLEOTIDE SEQUENCE</scope>
</reference>
<keyword evidence="4" id="KW-1185">Reference proteome</keyword>
<name>A0AAR5PSS5_DENPD</name>
<feature type="compositionally biased region" description="Pro residues" evidence="1">
    <location>
        <begin position="163"/>
        <end position="173"/>
    </location>
</feature>
<evidence type="ECO:0000313" key="4">
    <source>
        <dbReference type="Proteomes" id="UP000019118"/>
    </source>
</evidence>
<dbReference type="EnsemblMetazoa" id="XM_019908513.1">
    <property type="protein sequence ID" value="XP_019764072.1"/>
    <property type="gene ID" value="LOC109540229"/>
</dbReference>
<feature type="signal peptide" evidence="2">
    <location>
        <begin position="1"/>
        <end position="25"/>
    </location>
</feature>
<sequence length="265" mass="28095">MAESTLILRFLALFLAVLFIEPLYCLEASSEQPPASKVKKRSYYWTVPRPAALTSLSLYNAGKAFKPAPYALARPYYIPVYGVAGGNLIFYPPQPVYINAGTPVDNPARPSYQGPSYLPPATTQNPLADRLGGFNEDDDAPIWGVVGPSQANGGNKEYAVVPTRPPSAAPNRPPLLHGLDSNEEEATGNQRVSGSAQPQPAGPSNCVWAIVSCCSSADPNSPPQNCFEQRGCPGPFWGSSPCTSGFAKAALDAALSYYNGNPAGK</sequence>
<dbReference type="AlphaFoldDB" id="A0AAR5PSS5"/>
<dbReference type="KEGG" id="dpa:109540229"/>
<evidence type="ECO:0008006" key="5">
    <source>
        <dbReference type="Google" id="ProtNLM"/>
    </source>
</evidence>
<dbReference type="EnsemblMetazoa" id="XM_019908510.1">
    <property type="protein sequence ID" value="XP_019764069.1"/>
    <property type="gene ID" value="LOC109540229"/>
</dbReference>
<evidence type="ECO:0000256" key="2">
    <source>
        <dbReference type="SAM" id="SignalP"/>
    </source>
</evidence>
<feature type="chain" id="PRO_5044712634" description="VM domain-containing protein" evidence="2">
    <location>
        <begin position="26"/>
        <end position="265"/>
    </location>
</feature>